<sequence length="84" mass="8681">MAPQLVVDQATLDEGQHDGGHSHADAVPAEISNTQRSRGSERQRQGEQARGSDVEQCAELTGPCPADDHALPPAPADAVAVTSA</sequence>
<organism evidence="2">
    <name type="scientific">bioreactor metagenome</name>
    <dbReference type="NCBI Taxonomy" id="1076179"/>
    <lineage>
        <taxon>unclassified sequences</taxon>
        <taxon>metagenomes</taxon>
        <taxon>ecological metagenomes</taxon>
    </lineage>
</organism>
<protein>
    <submittedName>
        <fullName evidence="2">Uncharacterized protein</fullName>
    </submittedName>
</protein>
<dbReference type="EMBL" id="VSSQ01002095">
    <property type="protein sequence ID" value="MPM13279.1"/>
    <property type="molecule type" value="Genomic_DNA"/>
</dbReference>
<evidence type="ECO:0000313" key="2">
    <source>
        <dbReference type="EMBL" id="MPM13279.1"/>
    </source>
</evidence>
<accession>A0A644XB01</accession>
<name>A0A644XB01_9ZZZZ</name>
<feature type="region of interest" description="Disordered" evidence="1">
    <location>
        <begin position="1"/>
        <end position="84"/>
    </location>
</feature>
<feature type="compositionally biased region" description="Basic and acidic residues" evidence="1">
    <location>
        <begin position="14"/>
        <end position="24"/>
    </location>
</feature>
<reference evidence="2" key="1">
    <citation type="submission" date="2019-08" db="EMBL/GenBank/DDBJ databases">
        <authorList>
            <person name="Kucharzyk K."/>
            <person name="Murdoch R.W."/>
            <person name="Higgins S."/>
            <person name="Loffler F."/>
        </authorList>
    </citation>
    <scope>NUCLEOTIDE SEQUENCE</scope>
</reference>
<feature type="compositionally biased region" description="Basic and acidic residues" evidence="1">
    <location>
        <begin position="38"/>
        <end position="53"/>
    </location>
</feature>
<proteinExistence type="predicted"/>
<gene>
    <name evidence="2" type="ORF">SDC9_59635</name>
</gene>
<dbReference type="AlphaFoldDB" id="A0A644XB01"/>
<evidence type="ECO:0000256" key="1">
    <source>
        <dbReference type="SAM" id="MobiDB-lite"/>
    </source>
</evidence>
<comment type="caution">
    <text evidence="2">The sequence shown here is derived from an EMBL/GenBank/DDBJ whole genome shotgun (WGS) entry which is preliminary data.</text>
</comment>